<feature type="transmembrane region" description="Helical" evidence="1">
    <location>
        <begin position="27"/>
        <end position="48"/>
    </location>
</feature>
<sequence length="143" mass="15441">MDQRQAIEALTRADELRREMARRADQVALVCGVLGVVTIAMVLTIGLASGETALWTPAYLVAIFALISMNWYAYSRPVALRHHLTVHYILTGAGVAFFALTVTTGPALFPDSTLWWTAGAALCGVPFFLAAVFNMVGVRKAQG</sequence>
<feature type="transmembrane region" description="Helical" evidence="1">
    <location>
        <begin position="115"/>
        <end position="136"/>
    </location>
</feature>
<gene>
    <name evidence="2" type="ORF">HNR23_002469</name>
</gene>
<dbReference type="Proteomes" id="UP000546642">
    <property type="component" value="Unassembled WGS sequence"/>
</dbReference>
<reference evidence="2 3" key="1">
    <citation type="submission" date="2020-08" db="EMBL/GenBank/DDBJ databases">
        <title>Sequencing the genomes of 1000 actinobacteria strains.</title>
        <authorList>
            <person name="Klenk H.-P."/>
        </authorList>
    </citation>
    <scope>NUCLEOTIDE SEQUENCE [LARGE SCALE GENOMIC DNA]</scope>
    <source>
        <strain evidence="2 3">DSM 46659</strain>
    </source>
</reference>
<evidence type="ECO:0000256" key="1">
    <source>
        <dbReference type="SAM" id="Phobius"/>
    </source>
</evidence>
<feature type="transmembrane region" description="Helical" evidence="1">
    <location>
        <begin position="86"/>
        <end position="109"/>
    </location>
</feature>
<accession>A0A7W9YHW9</accession>
<dbReference type="AlphaFoldDB" id="A0A7W9YHW9"/>
<evidence type="ECO:0000313" key="3">
    <source>
        <dbReference type="Proteomes" id="UP000546642"/>
    </source>
</evidence>
<dbReference type="RefSeq" id="WP_184075708.1">
    <property type="nucleotide sequence ID" value="NZ_JACHDS010000001.1"/>
</dbReference>
<comment type="caution">
    <text evidence="2">The sequence shown here is derived from an EMBL/GenBank/DDBJ whole genome shotgun (WGS) entry which is preliminary data.</text>
</comment>
<keyword evidence="1" id="KW-0812">Transmembrane</keyword>
<dbReference type="EMBL" id="JACHDS010000001">
    <property type="protein sequence ID" value="MBB6172409.1"/>
    <property type="molecule type" value="Genomic_DNA"/>
</dbReference>
<evidence type="ECO:0000313" key="2">
    <source>
        <dbReference type="EMBL" id="MBB6172409.1"/>
    </source>
</evidence>
<organism evidence="2 3">
    <name type="scientific">Nocardiopsis mwathae</name>
    <dbReference type="NCBI Taxonomy" id="1472723"/>
    <lineage>
        <taxon>Bacteria</taxon>
        <taxon>Bacillati</taxon>
        <taxon>Actinomycetota</taxon>
        <taxon>Actinomycetes</taxon>
        <taxon>Streptosporangiales</taxon>
        <taxon>Nocardiopsidaceae</taxon>
        <taxon>Nocardiopsis</taxon>
    </lineage>
</organism>
<keyword evidence="3" id="KW-1185">Reference proteome</keyword>
<feature type="transmembrane region" description="Helical" evidence="1">
    <location>
        <begin position="54"/>
        <end position="74"/>
    </location>
</feature>
<keyword evidence="1" id="KW-0472">Membrane</keyword>
<name>A0A7W9YHW9_9ACTN</name>
<proteinExistence type="predicted"/>
<keyword evidence="1" id="KW-1133">Transmembrane helix</keyword>
<protein>
    <submittedName>
        <fullName evidence="2">Uncharacterized protein</fullName>
    </submittedName>
</protein>